<protein>
    <submittedName>
        <fullName evidence="1">Type II toxin-antitoxin system YafO family toxin</fullName>
    </submittedName>
</protein>
<name>A0A9X4FH58_9VIBR</name>
<gene>
    <name evidence="1" type="ORF">L9X51_18620</name>
</gene>
<reference evidence="1" key="1">
    <citation type="submission" date="2022-02" db="EMBL/GenBank/DDBJ databases">
        <title>Emergence and expansion in Europe of a Vibrio aestuarianus clonal complex pathogenic for oysters.</title>
        <authorList>
            <person name="Mesnil A."/>
            <person name="Travers M.-A."/>
        </authorList>
    </citation>
    <scope>NUCLEOTIDE SEQUENCE</scope>
    <source>
        <strain evidence="1">19_064_15T1</strain>
    </source>
</reference>
<sequence length="136" mass="15860">MSKSLNIRIFKHKILIDSLTESELQSLTKDFRHYKETGQKPDFFGRDEAYDHPNTLPILKSEEVRHIHLAASDAPFLSSIQFYQTSDKHLVYCQGWNDLSCFLLIAILTPDAHEQARNRTIMHNLGLIAEKFRQQF</sequence>
<dbReference type="AlphaFoldDB" id="A0A9X4FH58"/>
<dbReference type="NCBIfam" id="NF007377">
    <property type="entry name" value="PRK09885.1"/>
    <property type="match status" value="1"/>
</dbReference>
<comment type="caution">
    <text evidence="1">The sequence shown here is derived from an EMBL/GenBank/DDBJ whole genome shotgun (WGS) entry which is preliminary data.</text>
</comment>
<dbReference type="Proteomes" id="UP001140978">
    <property type="component" value="Unassembled WGS sequence"/>
</dbReference>
<organism evidence="1 2">
    <name type="scientific">Vibrio aestuarianus</name>
    <dbReference type="NCBI Taxonomy" id="28171"/>
    <lineage>
        <taxon>Bacteria</taxon>
        <taxon>Pseudomonadati</taxon>
        <taxon>Pseudomonadota</taxon>
        <taxon>Gammaproteobacteria</taxon>
        <taxon>Vibrionales</taxon>
        <taxon>Vibrionaceae</taxon>
        <taxon>Vibrio</taxon>
    </lineage>
</organism>
<dbReference type="EMBL" id="JAKNAX010000121">
    <property type="protein sequence ID" value="MDE1348382.1"/>
    <property type="molecule type" value="Genomic_DNA"/>
</dbReference>
<dbReference type="RefSeq" id="WP_081265604.1">
    <property type="nucleotide sequence ID" value="NZ_JAKNAM010000005.1"/>
</dbReference>
<dbReference type="Pfam" id="PF13957">
    <property type="entry name" value="YafO_toxin"/>
    <property type="match status" value="1"/>
</dbReference>
<evidence type="ECO:0000313" key="2">
    <source>
        <dbReference type="Proteomes" id="UP001140978"/>
    </source>
</evidence>
<proteinExistence type="predicted"/>
<dbReference type="InterPro" id="IPR020353">
    <property type="entry name" value="Toxin_YafO"/>
</dbReference>
<accession>A0A9X4FH58</accession>
<evidence type="ECO:0000313" key="1">
    <source>
        <dbReference type="EMBL" id="MDE1348382.1"/>
    </source>
</evidence>